<evidence type="ECO:0000313" key="1">
    <source>
        <dbReference type="EMBL" id="KAF2557814.1"/>
    </source>
</evidence>
<name>A0A8S9HKD4_BRACR</name>
<proteinExistence type="predicted"/>
<dbReference type="EMBL" id="QGKW02001940">
    <property type="protein sequence ID" value="KAF2557814.1"/>
    <property type="molecule type" value="Genomic_DNA"/>
</dbReference>
<comment type="caution">
    <text evidence="1">The sequence shown here is derived from an EMBL/GenBank/DDBJ whole genome shotgun (WGS) entry which is preliminary data.</text>
</comment>
<dbReference type="PANTHER" id="PTHR48449:SF1">
    <property type="entry name" value="DUF1985 DOMAIN-CONTAINING PROTEIN"/>
    <property type="match status" value="1"/>
</dbReference>
<accession>A0A8S9HKD4</accession>
<dbReference type="Proteomes" id="UP000712281">
    <property type="component" value="Unassembled WGS sequence"/>
</dbReference>
<evidence type="ECO:0008006" key="3">
    <source>
        <dbReference type="Google" id="ProtNLM"/>
    </source>
</evidence>
<reference evidence="1" key="1">
    <citation type="submission" date="2019-12" db="EMBL/GenBank/DDBJ databases">
        <title>Genome sequencing and annotation of Brassica cretica.</title>
        <authorList>
            <person name="Studholme D.J."/>
            <person name="Sarris P.F."/>
        </authorList>
    </citation>
    <scope>NUCLEOTIDE SEQUENCE</scope>
    <source>
        <strain evidence="1">PFS-001/15</strain>
        <tissue evidence="1">Leaf</tissue>
    </source>
</reference>
<organism evidence="1 2">
    <name type="scientific">Brassica cretica</name>
    <name type="common">Mustard</name>
    <dbReference type="NCBI Taxonomy" id="69181"/>
    <lineage>
        <taxon>Eukaryota</taxon>
        <taxon>Viridiplantae</taxon>
        <taxon>Streptophyta</taxon>
        <taxon>Embryophyta</taxon>
        <taxon>Tracheophyta</taxon>
        <taxon>Spermatophyta</taxon>
        <taxon>Magnoliopsida</taxon>
        <taxon>eudicotyledons</taxon>
        <taxon>Gunneridae</taxon>
        <taxon>Pentapetalae</taxon>
        <taxon>rosids</taxon>
        <taxon>malvids</taxon>
        <taxon>Brassicales</taxon>
        <taxon>Brassicaceae</taxon>
        <taxon>Brassiceae</taxon>
        <taxon>Brassica</taxon>
    </lineage>
</organism>
<evidence type="ECO:0000313" key="2">
    <source>
        <dbReference type="Proteomes" id="UP000712281"/>
    </source>
</evidence>
<gene>
    <name evidence="1" type="ORF">F2Q68_00016973</name>
</gene>
<protein>
    <recommendedName>
        <fullName evidence="3">DUF1985 domain-containing protein</fullName>
    </recommendedName>
</protein>
<dbReference type="AlphaFoldDB" id="A0A8S9HKD4"/>
<sequence>MNIVLALDKLDSNEFCTNLSLPPRIYGAGTEPPDNHKVIIQHSNMDYVSKVADILEKEEFAQIENSHIGSIVKLARRTSVQFSEDLFDFLMQRRIMTKGTGLWFTFSDQRMRFSMREFHLTTGLACEQEKQSHCSDK</sequence>
<dbReference type="PANTHER" id="PTHR48449">
    <property type="entry name" value="DUF1985 DOMAIN-CONTAINING PROTEIN"/>
    <property type="match status" value="1"/>
</dbReference>